<dbReference type="HOGENOM" id="CLU_560991_0_0_9"/>
<name>G4Q3W7_ACIIR</name>
<reference evidence="3 4" key="1">
    <citation type="journal article" date="2011" name="J. Bacteriol.">
        <title>Complete genome sequence of Acidaminococcus intestini RYC-MR95, a Gram-negative bacterium from the phylum Firmicutes.</title>
        <authorList>
            <person name="D'Auria G."/>
            <person name="Galan J.C."/>
            <person name="Rodriguez-Alcayna M."/>
            <person name="Moya A."/>
            <person name="Baquero F."/>
            <person name="Latorre A."/>
        </authorList>
    </citation>
    <scope>NUCLEOTIDE SEQUENCE [LARGE SCALE GENOMIC DNA]</scope>
    <source>
        <strain evidence="3 4">RyC-MR95</strain>
    </source>
</reference>
<dbReference type="PANTHER" id="PTHR24023">
    <property type="entry name" value="COLLAGEN ALPHA"/>
    <property type="match status" value="1"/>
</dbReference>
<dbReference type="PANTHER" id="PTHR24023:SF1082">
    <property type="entry name" value="COLLAGEN TRIPLE HELIX REPEAT"/>
    <property type="match status" value="1"/>
</dbReference>
<dbReference type="InterPro" id="IPR008160">
    <property type="entry name" value="Collagen"/>
</dbReference>
<evidence type="ECO:0000313" key="3">
    <source>
        <dbReference type="EMBL" id="AEQ23033.1"/>
    </source>
</evidence>
<protein>
    <submittedName>
        <fullName evidence="3">GpH</fullName>
    </submittedName>
</protein>
<evidence type="ECO:0000313" key="4">
    <source>
        <dbReference type="Proteomes" id="UP000007093"/>
    </source>
</evidence>
<feature type="compositionally biased region" description="Low complexity" evidence="1">
    <location>
        <begin position="100"/>
        <end position="114"/>
    </location>
</feature>
<gene>
    <name evidence="3" type="ordered locus">Acin_1822</name>
</gene>
<dbReference type="InterPro" id="IPR050149">
    <property type="entry name" value="Collagen_superfamily"/>
</dbReference>
<dbReference type="Pfam" id="PF01391">
    <property type="entry name" value="Collagen"/>
    <property type="match status" value="1"/>
</dbReference>
<dbReference type="RefSeq" id="WP_014128832.1">
    <property type="nucleotide sequence ID" value="NC_016077.1"/>
</dbReference>
<dbReference type="GO" id="GO:0005615">
    <property type="term" value="C:extracellular space"/>
    <property type="evidence" value="ECO:0007669"/>
    <property type="project" value="TreeGrafter"/>
</dbReference>
<accession>G4Q3W7</accession>
<dbReference type="GO" id="GO:0031012">
    <property type="term" value="C:extracellular matrix"/>
    <property type="evidence" value="ECO:0007669"/>
    <property type="project" value="TreeGrafter"/>
</dbReference>
<dbReference type="Pfam" id="PF21939">
    <property type="entry name" value="Gp10_C"/>
    <property type="match status" value="1"/>
</dbReference>
<dbReference type="Proteomes" id="UP000007093">
    <property type="component" value="Chromosome"/>
</dbReference>
<feature type="region of interest" description="Disordered" evidence="1">
    <location>
        <begin position="70"/>
        <end position="130"/>
    </location>
</feature>
<feature type="compositionally biased region" description="Basic and acidic residues" evidence="1">
    <location>
        <begin position="70"/>
        <end position="79"/>
    </location>
</feature>
<proteinExistence type="predicted"/>
<dbReference type="eggNOG" id="COG3266">
    <property type="taxonomic scope" value="Bacteria"/>
</dbReference>
<keyword evidence="4" id="KW-1185">Reference proteome</keyword>
<dbReference type="EMBL" id="CP003058">
    <property type="protein sequence ID" value="AEQ23033.1"/>
    <property type="molecule type" value="Genomic_DNA"/>
</dbReference>
<organism evidence="3 4">
    <name type="scientific">Acidaminococcus intestini (strain RyC-MR95)</name>
    <dbReference type="NCBI Taxonomy" id="568816"/>
    <lineage>
        <taxon>Bacteria</taxon>
        <taxon>Bacillati</taxon>
        <taxon>Bacillota</taxon>
        <taxon>Negativicutes</taxon>
        <taxon>Acidaminococcales</taxon>
        <taxon>Acidaminococcaceae</taxon>
        <taxon>Acidaminococcus</taxon>
    </lineage>
</organism>
<sequence length="486" mass="50880">MADIVLGVPTTGKGESLTMTLTPCADIVLGVPTTGKGVLGPRGPEGRDAYSVAVKNGFSGSEEEWLKSLKGEQGPKGDEGPQGPMGPQGPKGDKGDTGKRGPQGVAGPQGPQGPEGERGRDGANGQDGLNGVNGLSAYEIALKNGFVGTEKQWIQYLAQNKSLIDSIADTYVTKKEKEALATEVTTMKEALATEVTTMALTVTGETSVPTANEGNSSKAIANTEFVQKSIEKVVGAAPAALDTLQEIGKALNNDADFAGTMTKELAKKENKTDADAAHALILQEAQAMMTAFYASLSGTVLPTTAHVGQSFTLDRGDVSDGYERFVKYVCTAVNGGVPTWTTEFLLDPAHAVSTVLWTGTIATNPGTVYGGTWEALPAGYTLISQGQGTDQFGSFEYVAGQKYGERMHQLTADEMPKIKGSVSSLLRWNTGKVQSGVLKAVEGTSKFPSSSSENVSNTTVSIEFGKDVAHENLPPMVAAYGWKRVA</sequence>
<dbReference type="STRING" id="568816.Acin_1822"/>
<dbReference type="KEGG" id="ain:Acin_1822"/>
<evidence type="ECO:0000256" key="1">
    <source>
        <dbReference type="SAM" id="MobiDB-lite"/>
    </source>
</evidence>
<dbReference type="InParanoid" id="G4Q3W7"/>
<feature type="domain" description="Baseplate structural protein Gp10 C-terminal" evidence="2">
    <location>
        <begin position="350"/>
        <end position="485"/>
    </location>
</feature>
<dbReference type="PATRIC" id="fig|568816.4.peg.1769"/>
<dbReference type="AlphaFoldDB" id="G4Q3W7"/>
<evidence type="ECO:0000259" key="2">
    <source>
        <dbReference type="Pfam" id="PF21939"/>
    </source>
</evidence>
<dbReference type="eggNOG" id="COG5301">
    <property type="taxonomic scope" value="Bacteria"/>
</dbReference>
<dbReference type="InterPro" id="IPR053827">
    <property type="entry name" value="Gp10_C"/>
</dbReference>